<proteinExistence type="predicted"/>
<accession>A0A7J6VU98</accession>
<feature type="compositionally biased region" description="Polar residues" evidence="1">
    <location>
        <begin position="88"/>
        <end position="104"/>
    </location>
</feature>
<reference evidence="2 3" key="1">
    <citation type="submission" date="2020-06" db="EMBL/GenBank/DDBJ databases">
        <title>Transcriptomic and genomic resources for Thalictrum thalictroides and T. hernandezii: Facilitating candidate gene discovery in an emerging model plant lineage.</title>
        <authorList>
            <person name="Arias T."/>
            <person name="Riano-Pachon D.M."/>
            <person name="Di Stilio V.S."/>
        </authorList>
    </citation>
    <scope>NUCLEOTIDE SEQUENCE [LARGE SCALE GENOMIC DNA]</scope>
    <source>
        <strain evidence="3">cv. WT478/WT964</strain>
        <tissue evidence="2">Leaves</tissue>
    </source>
</reference>
<dbReference type="AlphaFoldDB" id="A0A7J6VU98"/>
<protein>
    <submittedName>
        <fullName evidence="2">Uncharacterized protein</fullName>
    </submittedName>
</protein>
<evidence type="ECO:0000256" key="1">
    <source>
        <dbReference type="SAM" id="MobiDB-lite"/>
    </source>
</evidence>
<comment type="caution">
    <text evidence="2">The sequence shown here is derived from an EMBL/GenBank/DDBJ whole genome shotgun (WGS) entry which is preliminary data.</text>
</comment>
<name>A0A7J6VU98_THATH</name>
<gene>
    <name evidence="2" type="ORF">FRX31_021743</name>
</gene>
<keyword evidence="3" id="KW-1185">Reference proteome</keyword>
<dbReference type="OrthoDB" id="1746206at2759"/>
<organism evidence="2 3">
    <name type="scientific">Thalictrum thalictroides</name>
    <name type="common">Rue-anemone</name>
    <name type="synonym">Anemone thalictroides</name>
    <dbReference type="NCBI Taxonomy" id="46969"/>
    <lineage>
        <taxon>Eukaryota</taxon>
        <taxon>Viridiplantae</taxon>
        <taxon>Streptophyta</taxon>
        <taxon>Embryophyta</taxon>
        <taxon>Tracheophyta</taxon>
        <taxon>Spermatophyta</taxon>
        <taxon>Magnoliopsida</taxon>
        <taxon>Ranunculales</taxon>
        <taxon>Ranunculaceae</taxon>
        <taxon>Thalictroideae</taxon>
        <taxon>Thalictrum</taxon>
    </lineage>
</organism>
<evidence type="ECO:0000313" key="2">
    <source>
        <dbReference type="EMBL" id="KAF5188669.1"/>
    </source>
</evidence>
<evidence type="ECO:0000313" key="3">
    <source>
        <dbReference type="Proteomes" id="UP000554482"/>
    </source>
</evidence>
<sequence length="104" mass="11089">MKEGLTGKNITPGMPSVSAASNAKLVMKQSATMQETLGSSDASLSLAMRLTKGSNQLLEMEVRSFRRLSREVLISEGGRPSGMLLNRKSGSPSSEVDPTAFSNR</sequence>
<dbReference type="EMBL" id="JABWDY010026453">
    <property type="protein sequence ID" value="KAF5188669.1"/>
    <property type="molecule type" value="Genomic_DNA"/>
</dbReference>
<feature type="region of interest" description="Disordered" evidence="1">
    <location>
        <begin position="76"/>
        <end position="104"/>
    </location>
</feature>
<dbReference type="Proteomes" id="UP000554482">
    <property type="component" value="Unassembled WGS sequence"/>
</dbReference>